<sequence length="1186" mass="129097">MTASPIADLADTLLTWASSTEADLAARFAELDLFVDLDTGGDDLERMTRFYGTFLRRQLAAGADLAGLLAACPALTAATLLTRAARLNEVRELPREYWAGLELEPTADRLALIEGRYRDLLSAAGLDPVDSASTGPDGELGRLFAHVGLATDWIPEIIELIDERRNAGNEQPAAEEAAAIVAALGEQDIQAGPLCATQPERAARLIEPIVRIVHHAHEHPHSWQYTLPSPQELGLPALVREDVIEELRERPAGLVDRRHRVGVAHRENQPRIRLDAPRNRVVLRLPAQHLENTPGAEVRWRLDFDGHPAAFRTGRADRPGQDLQPEQQLSEIVDIPIRRPLREVSVRNTTDGQHWSLPLVDTEDPVLIFSARGMDLTDRACLHHSSVWVVCPADARAVDLVRDRDIPVEQEHNVKAWEGWVIRLLDLTEALSLHVGQPGQRQPAMAGVRAVDPRQRVRFSDGGEAVWAVQTATGKQVYSDGLQVEFPPTISGATETWYLSVSAYAGPGEVGEDVSEEEPLEVPAEGGVFEVFDPDAYDSPWVGEYLVRLRGPRNESFRHEHAIIEGLRVAADIQGPAASTRLPLSGGLSAVTVRLLPGDKPFEALPPIAIGPQERYGTAVVETDAGDALPIVILPPRLRYQLPLIGEDPMWRTEAITTAAAWINTAAKFRVRPGSGVHSSHSEDPAIDNPRIVIRNRHGSPQRTMPLHTVDNITWAAELGADAASLASLAEGSVELEFTDVGTGKRISVRIANIRAQEQWSAVYEQTADAQAQLRFDQAPDWSQAWVWPLTAPWEPARTVHVGGDHVAHLPAELVEAGPLAVQLHAPDRFSDLRAPVGPGQRSVTVSAPGSFGLGDATNFAQLSAFLAADEQDLPEIPTAPEVLPTLWDVQAGWLQGRTDITQPVLNKIRTGLTRHPRESVHAMAQSLVPAQDRPAQFIASGLVHSSFAAPEGPGERTGAVWISALEIMGEWACLNEDAEPDRSRAKALLQQLAEIAGSNLATTVHTGRDTSLETACIDHTTVQIAHMDPAQQAAVLDMFFGGAGVVPGALSDDNSRLIAVFDTFTHRQELSELLADPQLMTTAVSVLRRIKSTNRQLYVSARVRLDRLEGVDTEDARNRWALAPVISMIFALATRMHAHGHLQNLGKLPQAYPGWAEMARLVPDLVTGDLAAADAMVLGVFGPEA</sequence>
<dbReference type="EMBL" id="QHCV01000087">
    <property type="protein sequence ID" value="RAV31487.1"/>
    <property type="molecule type" value="Genomic_DNA"/>
</dbReference>
<keyword evidence="2" id="KW-1185">Reference proteome</keyword>
<organism evidence="1 2">
    <name type="scientific">Corynebacterium heidelbergense</name>
    <dbReference type="NCBI Taxonomy" id="2055947"/>
    <lineage>
        <taxon>Bacteria</taxon>
        <taxon>Bacillati</taxon>
        <taxon>Actinomycetota</taxon>
        <taxon>Actinomycetes</taxon>
        <taxon>Mycobacteriales</taxon>
        <taxon>Corynebacteriaceae</taxon>
        <taxon>Corynebacterium</taxon>
    </lineage>
</organism>
<dbReference type="AlphaFoldDB" id="A0A364V4E0"/>
<accession>A0A364V4E0</accession>
<dbReference type="RefSeq" id="WP_113631225.1">
    <property type="nucleotide sequence ID" value="NZ_QHCV01000087.1"/>
</dbReference>
<proteinExistence type="predicted"/>
<comment type="caution">
    <text evidence="1">The sequence shown here is derived from an EMBL/GenBank/DDBJ whole genome shotgun (WGS) entry which is preliminary data.</text>
</comment>
<dbReference type="Proteomes" id="UP000251577">
    <property type="component" value="Unassembled WGS sequence"/>
</dbReference>
<protein>
    <submittedName>
        <fullName evidence="1">Uncharacterized protein</fullName>
    </submittedName>
</protein>
<name>A0A364V4E0_9CORY</name>
<evidence type="ECO:0000313" key="1">
    <source>
        <dbReference type="EMBL" id="RAV31487.1"/>
    </source>
</evidence>
<evidence type="ECO:0000313" key="2">
    <source>
        <dbReference type="Proteomes" id="UP000251577"/>
    </source>
</evidence>
<reference evidence="1 2" key="1">
    <citation type="journal article" date="2018" name="Syst. Appl. Microbiol.">
        <title>Corynebacterium heidelbergense sp. nov., isolated from the preen glands of Egyptian geese (Alopochen aegyptiacus).</title>
        <authorList>
            <person name="Braun M.S."/>
            <person name="Wang E."/>
            <person name="Zimmermann S."/>
            <person name="Wink M."/>
        </authorList>
    </citation>
    <scope>NUCLEOTIDE SEQUENCE [LARGE SCALE GENOMIC DNA]</scope>
    <source>
        <strain evidence="1 2">647</strain>
    </source>
</reference>
<gene>
    <name evidence="1" type="ORF">DLJ54_08080</name>
</gene>